<dbReference type="InterPro" id="IPR029058">
    <property type="entry name" value="AB_hydrolase_fold"/>
</dbReference>
<dbReference type="Gene3D" id="3.40.50.1820">
    <property type="entry name" value="alpha/beta hydrolase"/>
    <property type="match status" value="1"/>
</dbReference>
<dbReference type="PRINTS" id="PR00412">
    <property type="entry name" value="EPOXHYDRLASE"/>
</dbReference>
<sequence>MDVYVEDQGTGEAVILAHAGVTDSRIWDLAVPALLGRGYRVIRYDLPGYGRSPRPTEFFSLVELALRVLDDAKVDVAHWVGLSQGGATGADVALAAPHRLKSLSLVAPGLSGYQWPPREYSAAMIAADERGDAHGVAVEVLRRWGIMSFDADGELIADPASQTLLDQADWLNTEEDFQREEPSAVERLGEIAAPTLVVLGDRDVDTITDIGNLYAATIPNARLEMLTGADHLLPLRVPERLHALLFEHLEASK</sequence>
<dbReference type="InterPro" id="IPR050266">
    <property type="entry name" value="AB_hydrolase_sf"/>
</dbReference>
<dbReference type="Proteomes" id="UP000612899">
    <property type="component" value="Unassembled WGS sequence"/>
</dbReference>
<organism evidence="3 4">
    <name type="scientific">Rhizocola hellebori</name>
    <dbReference type="NCBI Taxonomy" id="1392758"/>
    <lineage>
        <taxon>Bacteria</taxon>
        <taxon>Bacillati</taxon>
        <taxon>Actinomycetota</taxon>
        <taxon>Actinomycetes</taxon>
        <taxon>Micromonosporales</taxon>
        <taxon>Micromonosporaceae</taxon>
        <taxon>Rhizocola</taxon>
    </lineage>
</organism>
<comment type="caution">
    <text evidence="3">The sequence shown here is derived from an EMBL/GenBank/DDBJ whole genome shotgun (WGS) entry which is preliminary data.</text>
</comment>
<dbReference type="GO" id="GO:0016787">
    <property type="term" value="F:hydrolase activity"/>
    <property type="evidence" value="ECO:0007669"/>
    <property type="project" value="UniProtKB-KW"/>
</dbReference>
<dbReference type="Pfam" id="PF12697">
    <property type="entry name" value="Abhydrolase_6"/>
    <property type="match status" value="1"/>
</dbReference>
<evidence type="ECO:0000256" key="1">
    <source>
        <dbReference type="ARBA" id="ARBA00022801"/>
    </source>
</evidence>
<keyword evidence="1 3" id="KW-0378">Hydrolase</keyword>
<dbReference type="InterPro" id="IPR000073">
    <property type="entry name" value="AB_hydrolase_1"/>
</dbReference>
<dbReference type="PRINTS" id="PR00111">
    <property type="entry name" value="ABHYDROLASE"/>
</dbReference>
<dbReference type="SUPFAM" id="SSF53474">
    <property type="entry name" value="alpha/beta-Hydrolases"/>
    <property type="match status" value="1"/>
</dbReference>
<dbReference type="InterPro" id="IPR000639">
    <property type="entry name" value="Epox_hydrolase-like"/>
</dbReference>
<dbReference type="AlphaFoldDB" id="A0A8J3Q1J2"/>
<proteinExistence type="predicted"/>
<evidence type="ECO:0000313" key="4">
    <source>
        <dbReference type="Proteomes" id="UP000612899"/>
    </source>
</evidence>
<feature type="domain" description="AB hydrolase-1" evidence="2">
    <location>
        <begin position="14"/>
        <end position="241"/>
    </location>
</feature>
<reference evidence="3" key="1">
    <citation type="submission" date="2021-01" db="EMBL/GenBank/DDBJ databases">
        <title>Whole genome shotgun sequence of Rhizocola hellebori NBRC 109834.</title>
        <authorList>
            <person name="Komaki H."/>
            <person name="Tamura T."/>
        </authorList>
    </citation>
    <scope>NUCLEOTIDE SEQUENCE</scope>
    <source>
        <strain evidence="3">NBRC 109834</strain>
    </source>
</reference>
<accession>A0A8J3Q1J2</accession>
<evidence type="ECO:0000259" key="2">
    <source>
        <dbReference type="Pfam" id="PF12697"/>
    </source>
</evidence>
<dbReference type="RefSeq" id="WP_203906030.1">
    <property type="nucleotide sequence ID" value="NZ_BONY01000001.1"/>
</dbReference>
<protein>
    <submittedName>
        <fullName evidence="3">Alpha/beta hydrolase</fullName>
    </submittedName>
</protein>
<keyword evidence="4" id="KW-1185">Reference proteome</keyword>
<dbReference type="PANTHER" id="PTHR43798">
    <property type="entry name" value="MONOACYLGLYCEROL LIPASE"/>
    <property type="match status" value="1"/>
</dbReference>
<gene>
    <name evidence="3" type="ORF">Rhe02_01550</name>
</gene>
<dbReference type="EMBL" id="BONY01000001">
    <property type="protein sequence ID" value="GIH02088.1"/>
    <property type="molecule type" value="Genomic_DNA"/>
</dbReference>
<dbReference type="PANTHER" id="PTHR43798:SF31">
    <property type="entry name" value="AB HYDROLASE SUPERFAMILY PROTEIN YCLE"/>
    <property type="match status" value="1"/>
</dbReference>
<evidence type="ECO:0000313" key="3">
    <source>
        <dbReference type="EMBL" id="GIH02088.1"/>
    </source>
</evidence>
<name>A0A8J3Q1J2_9ACTN</name>
<dbReference type="GO" id="GO:0016020">
    <property type="term" value="C:membrane"/>
    <property type="evidence" value="ECO:0007669"/>
    <property type="project" value="TreeGrafter"/>
</dbReference>